<feature type="region of interest" description="Disordered" evidence="3">
    <location>
        <begin position="700"/>
        <end position="760"/>
    </location>
</feature>
<dbReference type="Pfam" id="PF00018">
    <property type="entry name" value="SH3_1"/>
    <property type="match status" value="1"/>
</dbReference>
<feature type="region of interest" description="Disordered" evidence="3">
    <location>
        <begin position="160"/>
        <end position="184"/>
    </location>
</feature>
<feature type="region of interest" description="Disordered" evidence="3">
    <location>
        <begin position="865"/>
        <end position="889"/>
    </location>
</feature>
<dbReference type="AlphaFoldDB" id="A0A914BBV4"/>
<feature type="region of interest" description="Disordered" evidence="3">
    <location>
        <begin position="283"/>
        <end position="390"/>
    </location>
</feature>
<feature type="region of interest" description="Disordered" evidence="3">
    <location>
        <begin position="474"/>
        <end position="528"/>
    </location>
</feature>
<dbReference type="CDD" id="cd00174">
    <property type="entry name" value="SH3"/>
    <property type="match status" value="1"/>
</dbReference>
<evidence type="ECO:0000256" key="1">
    <source>
        <dbReference type="ARBA" id="ARBA00022443"/>
    </source>
</evidence>
<feature type="compositionally biased region" description="Polar residues" evidence="3">
    <location>
        <begin position="262"/>
        <end position="271"/>
    </location>
</feature>
<feature type="region of interest" description="Disordered" evidence="3">
    <location>
        <begin position="621"/>
        <end position="661"/>
    </location>
</feature>
<feature type="compositionally biased region" description="Low complexity" evidence="3">
    <location>
        <begin position="171"/>
        <end position="183"/>
    </location>
</feature>
<dbReference type="EnsemblMetazoa" id="XM_038216984.1">
    <property type="protein sequence ID" value="XP_038072912.1"/>
    <property type="gene ID" value="LOC119741239"/>
</dbReference>
<dbReference type="SMART" id="SM00326">
    <property type="entry name" value="SH3"/>
    <property type="match status" value="2"/>
</dbReference>
<dbReference type="Gene3D" id="2.30.30.40">
    <property type="entry name" value="SH3 Domains"/>
    <property type="match status" value="2"/>
</dbReference>
<sequence>MSFLCPSVGLLKLRRFTRTGLANPRSRALRSNVRSRGTSVAIERAGSDVSIASQGGFSALYGEIDPVSRNDEEKRAGTAKEPGANGGETFGGIYVGGETGRPQLQKTVRNTPSCQQAPDVEYFAQDPATVQSFTFFDETFESSHHPRIDEQMMEDETANYGAPNEQQTPLLSNASLSSSSSSRNRAHYNLPNWVRQRRCLPTLNEIDFDMIDAISLGSLSISSEIDIHDENNNSVPAARASDKGSKVKAGSAKRTRSEDSCDNQIHNPLPQNHQFMEGEFLQGRRANSVYSPKKTKRNDSVTTDDSVFEREPLLQENLSHHPSTKLRPSKTVGARKSPRTGSLRRRSKSRDSSLRSKQPAGNPGNTRSKVSSNPHQQNRDKNNEQTKTENIAKVGSLVRSKPLYMRATSERALDPSAMKLRLESSAARKWRQTEDRSPLSEVTNVSQPQASVCVRMEIIQRPVTRDQKYREQCTASPMKTREPHQDSAKLPAGKIRPTPKRSKLVYSSDGRGRMGSLRRRSTEVKMDSPRARNIVKEETIDSLFRSNSRALHEISNSDKFPIMENSKTNSVVIQSLERQENQAQNHNQSDPSGSIIINDELRKWAASVAEEIENQVCEQECSTMEEGKHTLRGSTDDQVTNTETDPQQQRPKHLVQKPKFADNSVKEARIVSTSKMAVDTVPEEADNALLLPPKMLKSASFTAPSHSNAAEGKTVSSKPNTRSATDVRALQTPLTQQQRRKVGRKPSSNRHGRAHRVSAVEASRQDIVEVVAAMKASLESTKATEGKGTNRRAASFVKKVLGDAVAMYDFEARTEDDVTLKLGDVVTVMNKDDPDWLFVKKHSGSREEGFVPRIFLRLKNSDQESSKSGVHSKVNDKNTEISGTEVSEQPLETILEIEKTQPFCNQHFEDARPSNSQQHQHVPTIQTNQVVSSDQTYGQSNFVSSKDASELKTTNHSQLRFAKSRELRHHSTSQSRLRNDDGVRARKFNTNIRGGVSAVLIETYVVVSDYTEQDEDEVSVVEGEVVVVNSGQQHEMDWMWVYVPRTERFGFVPAFSARPLGFHFSDV</sequence>
<feature type="compositionally biased region" description="Basic and acidic residues" evidence="3">
    <location>
        <begin position="68"/>
        <end position="78"/>
    </location>
</feature>
<reference evidence="5" key="1">
    <citation type="submission" date="2022-11" db="UniProtKB">
        <authorList>
            <consortium name="EnsemblMetazoa"/>
        </authorList>
    </citation>
    <scope>IDENTIFICATION</scope>
</reference>
<feature type="compositionally biased region" description="Basic and acidic residues" evidence="3">
    <location>
        <begin position="377"/>
        <end position="387"/>
    </location>
</feature>
<dbReference type="OrthoDB" id="10072642at2759"/>
<dbReference type="GeneID" id="119741239"/>
<feature type="compositionally biased region" description="Basic residues" evidence="3">
    <location>
        <begin position="738"/>
        <end position="756"/>
    </location>
</feature>
<evidence type="ECO:0000256" key="2">
    <source>
        <dbReference type="PROSITE-ProRule" id="PRU00192"/>
    </source>
</evidence>
<evidence type="ECO:0000313" key="5">
    <source>
        <dbReference type="EnsemblMetazoa" id="XP_038072912.1"/>
    </source>
</evidence>
<dbReference type="OMA" id="HEMDWMW"/>
<name>A0A914BBV4_PATMI</name>
<protein>
    <recommendedName>
        <fullName evidence="4">SH3 domain-containing protein</fullName>
    </recommendedName>
</protein>
<proteinExistence type="predicted"/>
<feature type="compositionally biased region" description="Polar residues" evidence="3">
    <location>
        <begin position="700"/>
        <end position="724"/>
    </location>
</feature>
<accession>A0A914BBV4</accession>
<evidence type="ECO:0000259" key="4">
    <source>
        <dbReference type="PROSITE" id="PS50002"/>
    </source>
</evidence>
<keyword evidence="1 2" id="KW-0728">SH3 domain</keyword>
<dbReference type="RefSeq" id="XP_038072912.1">
    <property type="nucleotide sequence ID" value="XM_038216984.1"/>
</dbReference>
<feature type="region of interest" description="Disordered" evidence="3">
    <location>
        <begin position="233"/>
        <end position="271"/>
    </location>
</feature>
<feature type="domain" description="SH3" evidence="4">
    <location>
        <begin position="999"/>
        <end position="1062"/>
    </location>
</feature>
<dbReference type="Pfam" id="PF07653">
    <property type="entry name" value="SH3_2"/>
    <property type="match status" value="1"/>
</dbReference>
<feature type="compositionally biased region" description="Basic residues" evidence="3">
    <location>
        <begin position="336"/>
        <end position="348"/>
    </location>
</feature>
<keyword evidence="6" id="KW-1185">Reference proteome</keyword>
<feature type="compositionally biased region" description="Polar residues" evidence="3">
    <location>
        <begin position="632"/>
        <end position="649"/>
    </location>
</feature>
<dbReference type="InterPro" id="IPR036028">
    <property type="entry name" value="SH3-like_dom_sf"/>
</dbReference>
<dbReference type="SUPFAM" id="SSF50044">
    <property type="entry name" value="SH3-domain"/>
    <property type="match status" value="2"/>
</dbReference>
<dbReference type="PROSITE" id="PS50002">
    <property type="entry name" value="SH3"/>
    <property type="match status" value="2"/>
</dbReference>
<evidence type="ECO:0000256" key="3">
    <source>
        <dbReference type="SAM" id="MobiDB-lite"/>
    </source>
</evidence>
<organism evidence="5 6">
    <name type="scientific">Patiria miniata</name>
    <name type="common">Bat star</name>
    <name type="synonym">Asterina miniata</name>
    <dbReference type="NCBI Taxonomy" id="46514"/>
    <lineage>
        <taxon>Eukaryota</taxon>
        <taxon>Metazoa</taxon>
        <taxon>Echinodermata</taxon>
        <taxon>Eleutherozoa</taxon>
        <taxon>Asterozoa</taxon>
        <taxon>Asteroidea</taxon>
        <taxon>Valvatacea</taxon>
        <taxon>Valvatida</taxon>
        <taxon>Asterinidae</taxon>
        <taxon>Patiria</taxon>
    </lineage>
</organism>
<dbReference type="Proteomes" id="UP000887568">
    <property type="component" value="Unplaced"/>
</dbReference>
<feature type="region of interest" description="Disordered" evidence="3">
    <location>
        <begin position="68"/>
        <end position="89"/>
    </location>
</feature>
<feature type="compositionally biased region" description="Polar residues" evidence="3">
    <location>
        <begin position="363"/>
        <end position="376"/>
    </location>
</feature>
<evidence type="ECO:0000313" key="6">
    <source>
        <dbReference type="Proteomes" id="UP000887568"/>
    </source>
</evidence>
<dbReference type="InterPro" id="IPR001452">
    <property type="entry name" value="SH3_domain"/>
</dbReference>
<feature type="domain" description="SH3" evidence="4">
    <location>
        <begin position="799"/>
        <end position="861"/>
    </location>
</feature>